<gene>
    <name evidence="10" type="ordered locus">Ilyop_2839</name>
</gene>
<evidence type="ECO:0000256" key="6">
    <source>
        <dbReference type="ARBA" id="ARBA00023004"/>
    </source>
</evidence>
<reference evidence="10 11" key="1">
    <citation type="journal article" date="2010" name="Stand. Genomic Sci.">
        <title>Complete genome sequence of Ilyobacter polytropus type strain (CuHbu1).</title>
        <authorList>
            <person name="Sikorski J."/>
            <person name="Chertkov O."/>
            <person name="Lapidus A."/>
            <person name="Nolan M."/>
            <person name="Lucas S."/>
            <person name="Del Rio T.G."/>
            <person name="Tice H."/>
            <person name="Cheng J.F."/>
            <person name="Tapia R."/>
            <person name="Han C."/>
            <person name="Goodwin L."/>
            <person name="Pitluck S."/>
            <person name="Liolios K."/>
            <person name="Ivanova N."/>
            <person name="Mavromatis K."/>
            <person name="Mikhailova N."/>
            <person name="Pati A."/>
            <person name="Chen A."/>
            <person name="Palaniappan K."/>
            <person name="Land M."/>
            <person name="Hauser L."/>
            <person name="Chang Y.J."/>
            <person name="Jeffries C.D."/>
            <person name="Brambilla E."/>
            <person name="Yasawong M."/>
            <person name="Rohde M."/>
            <person name="Pukall R."/>
            <person name="Spring S."/>
            <person name="Goker M."/>
            <person name="Woyke T."/>
            <person name="Bristow J."/>
            <person name="Eisen J.A."/>
            <person name="Markowitz V."/>
            <person name="Hugenholtz P."/>
            <person name="Kyrpides N.C."/>
            <person name="Klenk H.P."/>
        </authorList>
    </citation>
    <scope>NUCLEOTIDE SEQUENCE [LARGE SCALE GENOMIC DNA]</scope>
    <source>
        <strain evidence="11">ATCC 51220 / DSM 2926 / LMG 16218 / CuHBu1</strain>
        <plasmid evidence="11">pILYOP02</plasmid>
    </source>
</reference>
<dbReference type="GO" id="GO:0015408">
    <property type="term" value="F:ABC-type ferric iron transporter activity"/>
    <property type="evidence" value="ECO:0007669"/>
    <property type="project" value="InterPro"/>
</dbReference>
<keyword evidence="5" id="KW-0067">ATP-binding</keyword>
<accession>E3HDX9</accession>
<evidence type="ECO:0000313" key="10">
    <source>
        <dbReference type="EMBL" id="ADO84591.1"/>
    </source>
</evidence>
<dbReference type="PANTHER" id="PTHR42781:SF4">
    <property type="entry name" value="SPERMIDINE_PUTRESCINE IMPORT ATP-BINDING PROTEIN POTA"/>
    <property type="match status" value="1"/>
</dbReference>
<evidence type="ECO:0000256" key="3">
    <source>
        <dbReference type="ARBA" id="ARBA00022496"/>
    </source>
</evidence>
<keyword evidence="8" id="KW-0472">Membrane</keyword>
<evidence type="ECO:0000256" key="2">
    <source>
        <dbReference type="ARBA" id="ARBA00022475"/>
    </source>
</evidence>
<dbReference type="Pfam" id="PF00005">
    <property type="entry name" value="ABC_tran"/>
    <property type="match status" value="1"/>
</dbReference>
<evidence type="ECO:0000313" key="11">
    <source>
        <dbReference type="Proteomes" id="UP000006875"/>
    </source>
</evidence>
<dbReference type="EMBL" id="CP002283">
    <property type="protein sequence ID" value="ADO84591.1"/>
    <property type="molecule type" value="Genomic_DNA"/>
</dbReference>
<dbReference type="InterPro" id="IPR050093">
    <property type="entry name" value="ABC_SmlMolc_Importer"/>
</dbReference>
<organism evidence="10 11">
    <name type="scientific">Ilyobacter polytropus (strain ATCC 51220 / DSM 2926 / LMG 16218 / CuHBu1)</name>
    <dbReference type="NCBI Taxonomy" id="572544"/>
    <lineage>
        <taxon>Bacteria</taxon>
        <taxon>Fusobacteriati</taxon>
        <taxon>Fusobacteriota</taxon>
        <taxon>Fusobacteriia</taxon>
        <taxon>Fusobacteriales</taxon>
        <taxon>Fusobacteriaceae</taxon>
        <taxon>Ilyobacter</taxon>
    </lineage>
</organism>
<dbReference type="PROSITE" id="PS50893">
    <property type="entry name" value="ABC_TRANSPORTER_2"/>
    <property type="match status" value="1"/>
</dbReference>
<evidence type="ECO:0000256" key="5">
    <source>
        <dbReference type="ARBA" id="ARBA00022840"/>
    </source>
</evidence>
<proteinExistence type="predicted"/>
<keyword evidence="7" id="KW-0406">Ion transport</keyword>
<geneLocation type="plasmid" evidence="10 11">
    <name>pILYOP02</name>
</geneLocation>
<dbReference type="AlphaFoldDB" id="E3HDX9"/>
<dbReference type="Proteomes" id="UP000006875">
    <property type="component" value="Plasmid pILYOP02"/>
</dbReference>
<sequence length="203" mass="23073">MLKIDNLNFSYGNKKILKDFSMEVREGERVALKGSSGCGKSTLLRLIAGLEKPSIGNIFFDNNNVTNLPSYKREFGYVFQDFALFPHLNVKKNISYGISQYENSKKENLLNKYSKMLHIDSLFNHYPHELSGGQKQRVALARTLVTSPKIILLDEVFSALDEGLKESVRLEILEVLEELKITTILVTHDSRDAEVLCSKIIEM</sequence>
<evidence type="ECO:0000259" key="9">
    <source>
        <dbReference type="PROSITE" id="PS50893"/>
    </source>
</evidence>
<dbReference type="eggNOG" id="COG3842">
    <property type="taxonomic scope" value="Bacteria"/>
</dbReference>
<dbReference type="InterPro" id="IPR027417">
    <property type="entry name" value="P-loop_NTPase"/>
</dbReference>
<keyword evidence="1" id="KW-0813">Transport</keyword>
<evidence type="ECO:0000256" key="1">
    <source>
        <dbReference type="ARBA" id="ARBA00022448"/>
    </source>
</evidence>
<evidence type="ECO:0000256" key="4">
    <source>
        <dbReference type="ARBA" id="ARBA00022741"/>
    </source>
</evidence>
<dbReference type="PANTHER" id="PTHR42781">
    <property type="entry name" value="SPERMIDINE/PUTRESCINE IMPORT ATP-BINDING PROTEIN POTA"/>
    <property type="match status" value="1"/>
</dbReference>
<protein>
    <submittedName>
        <fullName evidence="10">ABC transporter related protein</fullName>
    </submittedName>
</protein>
<dbReference type="InterPro" id="IPR015853">
    <property type="entry name" value="ABC_transpr_FbpC"/>
</dbReference>
<keyword evidence="11" id="KW-1185">Reference proteome</keyword>
<dbReference type="SUPFAM" id="SSF52540">
    <property type="entry name" value="P-loop containing nucleoside triphosphate hydrolases"/>
    <property type="match status" value="1"/>
</dbReference>
<evidence type="ECO:0000256" key="7">
    <source>
        <dbReference type="ARBA" id="ARBA00023065"/>
    </source>
</evidence>
<dbReference type="OrthoDB" id="9802264at2"/>
<keyword evidence="2" id="KW-1003">Cell membrane</keyword>
<dbReference type="GO" id="GO:0016887">
    <property type="term" value="F:ATP hydrolysis activity"/>
    <property type="evidence" value="ECO:0007669"/>
    <property type="project" value="InterPro"/>
</dbReference>
<dbReference type="CDD" id="cd03259">
    <property type="entry name" value="ABC_Carb_Solutes_like"/>
    <property type="match status" value="1"/>
</dbReference>
<keyword evidence="10" id="KW-0614">Plasmid</keyword>
<feature type="domain" description="ABC transporter" evidence="9">
    <location>
        <begin position="2"/>
        <end position="203"/>
    </location>
</feature>
<dbReference type="KEGG" id="ipo:Ilyop_2839"/>
<dbReference type="InterPro" id="IPR017871">
    <property type="entry name" value="ABC_transporter-like_CS"/>
</dbReference>
<dbReference type="RefSeq" id="WP_013389243.1">
    <property type="nucleotide sequence ID" value="NC_014634.1"/>
</dbReference>
<dbReference type="InterPro" id="IPR003593">
    <property type="entry name" value="AAA+_ATPase"/>
</dbReference>
<dbReference type="Gene3D" id="3.40.50.300">
    <property type="entry name" value="P-loop containing nucleotide triphosphate hydrolases"/>
    <property type="match status" value="1"/>
</dbReference>
<dbReference type="InterPro" id="IPR003439">
    <property type="entry name" value="ABC_transporter-like_ATP-bd"/>
</dbReference>
<name>E3HDX9_ILYPC</name>
<dbReference type="GO" id="GO:0005524">
    <property type="term" value="F:ATP binding"/>
    <property type="evidence" value="ECO:0007669"/>
    <property type="project" value="UniProtKB-KW"/>
</dbReference>
<keyword evidence="4" id="KW-0547">Nucleotide-binding</keyword>
<dbReference type="HOGENOM" id="CLU_000604_1_22_0"/>
<keyword evidence="6" id="KW-0408">Iron</keyword>
<dbReference type="GO" id="GO:0016020">
    <property type="term" value="C:membrane"/>
    <property type="evidence" value="ECO:0007669"/>
    <property type="project" value="InterPro"/>
</dbReference>
<keyword evidence="3" id="KW-0410">Iron transport</keyword>
<dbReference type="SMART" id="SM00382">
    <property type="entry name" value="AAA"/>
    <property type="match status" value="1"/>
</dbReference>
<evidence type="ECO:0000256" key="8">
    <source>
        <dbReference type="ARBA" id="ARBA00023136"/>
    </source>
</evidence>
<dbReference type="PROSITE" id="PS00211">
    <property type="entry name" value="ABC_TRANSPORTER_1"/>
    <property type="match status" value="1"/>
</dbReference>